<accession>A0A6V7V7K9</accession>
<keyword evidence="1" id="KW-0472">Membrane</keyword>
<keyword evidence="1" id="KW-0812">Transmembrane</keyword>
<sequence>MLILYGFPFPNNLLKFCLLILYFNLIVICQENGNKTLNNYKNNKKIFPQKYKNY</sequence>
<name>A0A6V7V7K9_MELEN</name>
<dbReference type="EMBL" id="CAJEWN010000175">
    <property type="protein sequence ID" value="CAD2170887.1"/>
    <property type="molecule type" value="Genomic_DNA"/>
</dbReference>
<evidence type="ECO:0000256" key="1">
    <source>
        <dbReference type="SAM" id="Phobius"/>
    </source>
</evidence>
<reference evidence="2 3" key="1">
    <citation type="submission" date="2020-08" db="EMBL/GenBank/DDBJ databases">
        <authorList>
            <person name="Koutsovoulos G."/>
            <person name="Danchin GJ E."/>
        </authorList>
    </citation>
    <scope>NUCLEOTIDE SEQUENCE [LARGE SCALE GENOMIC DNA]</scope>
</reference>
<proteinExistence type="predicted"/>
<dbReference type="AlphaFoldDB" id="A0A6V7V7K9"/>
<keyword evidence="1" id="KW-1133">Transmembrane helix</keyword>
<protein>
    <submittedName>
        <fullName evidence="2">Uncharacterized protein</fullName>
    </submittedName>
</protein>
<evidence type="ECO:0000313" key="3">
    <source>
        <dbReference type="Proteomes" id="UP000580250"/>
    </source>
</evidence>
<feature type="transmembrane region" description="Helical" evidence="1">
    <location>
        <begin position="12"/>
        <end position="29"/>
    </location>
</feature>
<dbReference type="Proteomes" id="UP000580250">
    <property type="component" value="Unassembled WGS sequence"/>
</dbReference>
<organism evidence="2 3">
    <name type="scientific">Meloidogyne enterolobii</name>
    <name type="common">Root-knot nematode worm</name>
    <name type="synonym">Meloidogyne mayaguensis</name>
    <dbReference type="NCBI Taxonomy" id="390850"/>
    <lineage>
        <taxon>Eukaryota</taxon>
        <taxon>Metazoa</taxon>
        <taxon>Ecdysozoa</taxon>
        <taxon>Nematoda</taxon>
        <taxon>Chromadorea</taxon>
        <taxon>Rhabditida</taxon>
        <taxon>Tylenchina</taxon>
        <taxon>Tylenchomorpha</taxon>
        <taxon>Tylenchoidea</taxon>
        <taxon>Meloidogynidae</taxon>
        <taxon>Meloidogyninae</taxon>
        <taxon>Meloidogyne</taxon>
    </lineage>
</organism>
<gene>
    <name evidence="2" type="ORF">MENT_LOCUS22318</name>
</gene>
<comment type="caution">
    <text evidence="2">The sequence shown here is derived from an EMBL/GenBank/DDBJ whole genome shotgun (WGS) entry which is preliminary data.</text>
</comment>
<evidence type="ECO:0000313" key="2">
    <source>
        <dbReference type="EMBL" id="CAD2170887.1"/>
    </source>
</evidence>